<protein>
    <submittedName>
        <fullName evidence="8">Angiogenin-2 like</fullName>
    </submittedName>
</protein>
<comment type="caution">
    <text evidence="8">The sequence shown here is derived from an EMBL/GenBank/DDBJ whole genome shotgun (WGS) entry which is preliminary data.</text>
</comment>
<dbReference type="OMA" id="GCLFINK"/>
<dbReference type="OrthoDB" id="759087at2759"/>
<dbReference type="PANTHER" id="PTHR33347">
    <property type="entry name" value="OSJNBA0091C07.3 PROTEIN"/>
    <property type="match status" value="1"/>
</dbReference>
<proteinExistence type="inferred from homology"/>
<evidence type="ECO:0000256" key="5">
    <source>
        <dbReference type="ARBA" id="ARBA00023242"/>
    </source>
</evidence>
<keyword evidence="3" id="KW-0203">Cytokinin biosynthesis</keyword>
<feature type="compositionally biased region" description="Basic residues" evidence="7">
    <location>
        <begin position="99"/>
        <end position="108"/>
    </location>
</feature>
<evidence type="ECO:0000256" key="4">
    <source>
        <dbReference type="ARBA" id="ARBA00022864"/>
    </source>
</evidence>
<keyword evidence="2" id="KW-0963">Cytoplasm</keyword>
<dbReference type="FunCoup" id="A0A2R6RGU4">
    <property type="interactions" value="182"/>
</dbReference>
<evidence type="ECO:0000256" key="3">
    <source>
        <dbReference type="ARBA" id="ARBA00022712"/>
    </source>
</evidence>
<keyword evidence="5" id="KW-0539">Nucleus</keyword>
<keyword evidence="4" id="KW-0932">Cytokinin signaling pathway</keyword>
<dbReference type="InParanoid" id="A0A2R6RGU4"/>
<reference evidence="8 9" key="1">
    <citation type="submission" date="2017-07" db="EMBL/GenBank/DDBJ databases">
        <title>An improved, manually edited Actinidia chinensis var. chinensis (kiwifruit) genome highlights the challenges associated with draft genomes and gene prediction in plants.</title>
        <authorList>
            <person name="Pilkington S."/>
            <person name="Crowhurst R."/>
            <person name="Hilario E."/>
            <person name="Nardozza S."/>
            <person name="Fraser L."/>
            <person name="Peng Y."/>
            <person name="Gunaseelan K."/>
            <person name="Simpson R."/>
            <person name="Tahir J."/>
            <person name="Deroles S."/>
            <person name="Templeton K."/>
            <person name="Luo Z."/>
            <person name="Davy M."/>
            <person name="Cheng C."/>
            <person name="Mcneilage M."/>
            <person name="Scaglione D."/>
            <person name="Liu Y."/>
            <person name="Zhang Q."/>
            <person name="Datson P."/>
            <person name="De Silva N."/>
            <person name="Gardiner S."/>
            <person name="Bassett H."/>
            <person name="Chagne D."/>
            <person name="Mccallum J."/>
            <person name="Dzierzon H."/>
            <person name="Deng C."/>
            <person name="Wang Y.-Y."/>
            <person name="Barron N."/>
            <person name="Manako K."/>
            <person name="Bowen J."/>
            <person name="Foster T."/>
            <person name="Erridge Z."/>
            <person name="Tiffin H."/>
            <person name="Waite C."/>
            <person name="Davies K."/>
            <person name="Grierson E."/>
            <person name="Laing W."/>
            <person name="Kirk R."/>
            <person name="Chen X."/>
            <person name="Wood M."/>
            <person name="Montefiori M."/>
            <person name="Brummell D."/>
            <person name="Schwinn K."/>
            <person name="Catanach A."/>
            <person name="Fullerton C."/>
            <person name="Li D."/>
            <person name="Meiyalaghan S."/>
            <person name="Nieuwenhuizen N."/>
            <person name="Read N."/>
            <person name="Prakash R."/>
            <person name="Hunter D."/>
            <person name="Zhang H."/>
            <person name="Mckenzie M."/>
            <person name="Knabel M."/>
            <person name="Harris A."/>
            <person name="Allan A."/>
            <person name="Chen A."/>
            <person name="Janssen B."/>
            <person name="Plunkett B."/>
            <person name="Dwamena C."/>
            <person name="Voogd C."/>
            <person name="Leif D."/>
            <person name="Lafferty D."/>
            <person name="Souleyre E."/>
            <person name="Varkonyi-Gasic E."/>
            <person name="Gambi F."/>
            <person name="Hanley J."/>
            <person name="Yao J.-L."/>
            <person name="Cheung J."/>
            <person name="David K."/>
            <person name="Warren B."/>
            <person name="Marsh K."/>
            <person name="Snowden K."/>
            <person name="Lin-Wang K."/>
            <person name="Brian L."/>
            <person name="Martinez-Sanchez M."/>
            <person name="Wang M."/>
            <person name="Ileperuma N."/>
            <person name="Macnee N."/>
            <person name="Campin R."/>
            <person name="Mcatee P."/>
            <person name="Drummond R."/>
            <person name="Espley R."/>
            <person name="Ireland H."/>
            <person name="Wu R."/>
            <person name="Atkinson R."/>
            <person name="Karunairetnam S."/>
            <person name="Bulley S."/>
            <person name="Chunkath S."/>
            <person name="Hanley Z."/>
            <person name="Storey R."/>
            <person name="Thrimawithana A."/>
            <person name="Thomson S."/>
            <person name="David C."/>
            <person name="Testolin R."/>
        </authorList>
    </citation>
    <scope>NUCLEOTIDE SEQUENCE [LARGE SCALE GENOMIC DNA]</scope>
    <source>
        <strain evidence="9">cv. Red5</strain>
        <tissue evidence="8">Young leaf</tissue>
    </source>
</reference>
<name>A0A2R6RGU4_ACTCC</name>
<comment type="similarity">
    <text evidence="6">Belongs to the SOFL plant protein family.</text>
</comment>
<dbReference type="GO" id="GO:0009736">
    <property type="term" value="P:cytokinin-activated signaling pathway"/>
    <property type="evidence" value="ECO:0007669"/>
    <property type="project" value="UniProtKB-KW"/>
</dbReference>
<dbReference type="GO" id="GO:0009691">
    <property type="term" value="P:cytokinin biosynthetic process"/>
    <property type="evidence" value="ECO:0007669"/>
    <property type="project" value="UniProtKB-KW"/>
</dbReference>
<dbReference type="GO" id="GO:0005737">
    <property type="term" value="C:cytoplasm"/>
    <property type="evidence" value="ECO:0007669"/>
    <property type="project" value="UniProtKB-SubCell"/>
</dbReference>
<evidence type="ECO:0000256" key="2">
    <source>
        <dbReference type="ARBA" id="ARBA00022490"/>
    </source>
</evidence>
<dbReference type="AlphaFoldDB" id="A0A2R6RGU4"/>
<dbReference type="InterPro" id="IPR044670">
    <property type="entry name" value="SOFL"/>
</dbReference>
<dbReference type="Gramene" id="PSS29260">
    <property type="protein sequence ID" value="PSS29260"/>
    <property type="gene ID" value="CEY00_Acc06876"/>
</dbReference>
<keyword evidence="9" id="KW-1185">Reference proteome</keyword>
<evidence type="ECO:0000313" key="8">
    <source>
        <dbReference type="EMBL" id="PSS29260.1"/>
    </source>
</evidence>
<accession>A0A2R6RGU4</accession>
<dbReference type="PANTHER" id="PTHR33347:SF1">
    <property type="entry name" value="PROTEIN SOB FIVE-LIKE 5"/>
    <property type="match status" value="1"/>
</dbReference>
<dbReference type="EMBL" id="NKQK01000006">
    <property type="protein sequence ID" value="PSS29260.1"/>
    <property type="molecule type" value="Genomic_DNA"/>
</dbReference>
<dbReference type="STRING" id="1590841.A0A2R6RGU4"/>
<comment type="subcellular location">
    <subcellularLocation>
        <location evidence="1">Cytoplasm</location>
    </subcellularLocation>
</comment>
<dbReference type="Proteomes" id="UP000241394">
    <property type="component" value="Chromosome LG6"/>
</dbReference>
<evidence type="ECO:0000313" key="9">
    <source>
        <dbReference type="Proteomes" id="UP000241394"/>
    </source>
</evidence>
<evidence type="ECO:0000256" key="7">
    <source>
        <dbReference type="SAM" id="MobiDB-lite"/>
    </source>
</evidence>
<organism evidence="8 9">
    <name type="scientific">Actinidia chinensis var. chinensis</name>
    <name type="common">Chinese soft-hair kiwi</name>
    <dbReference type="NCBI Taxonomy" id="1590841"/>
    <lineage>
        <taxon>Eukaryota</taxon>
        <taxon>Viridiplantae</taxon>
        <taxon>Streptophyta</taxon>
        <taxon>Embryophyta</taxon>
        <taxon>Tracheophyta</taxon>
        <taxon>Spermatophyta</taxon>
        <taxon>Magnoliopsida</taxon>
        <taxon>eudicotyledons</taxon>
        <taxon>Gunneridae</taxon>
        <taxon>Pentapetalae</taxon>
        <taxon>asterids</taxon>
        <taxon>Ericales</taxon>
        <taxon>Actinidiaceae</taxon>
        <taxon>Actinidia</taxon>
    </lineage>
</organism>
<evidence type="ECO:0000256" key="1">
    <source>
        <dbReference type="ARBA" id="ARBA00004496"/>
    </source>
</evidence>
<feature type="region of interest" description="Disordered" evidence="7">
    <location>
        <begin position="99"/>
        <end position="119"/>
    </location>
</feature>
<gene>
    <name evidence="8" type="ORF">CEY00_Acc06876</name>
</gene>
<evidence type="ECO:0000256" key="6">
    <source>
        <dbReference type="ARBA" id="ARBA00024199"/>
    </source>
</evidence>
<sequence>MNNLLPSESSSGCESGWTLYLEESFLSPYPSHSHDFVNYRGKNRVPKDEDEEEDLSMVSDASSGPQIFHENEFYGNADNGFLSHAAIDATLLKNGANKKMKKNRGNRNRKVEEDPSFLDDTASSPIFNFSQSNFQVSNNQASMEGILDFSQGCSATHVEGSSEFHEPFGFFQSSLSGNQPHQSQWFGGKMGMR</sequence>
<reference evidence="9" key="2">
    <citation type="journal article" date="2018" name="BMC Genomics">
        <title>A manually annotated Actinidia chinensis var. chinensis (kiwifruit) genome highlights the challenges associated with draft genomes and gene prediction in plants.</title>
        <authorList>
            <person name="Pilkington S.M."/>
            <person name="Crowhurst R."/>
            <person name="Hilario E."/>
            <person name="Nardozza S."/>
            <person name="Fraser L."/>
            <person name="Peng Y."/>
            <person name="Gunaseelan K."/>
            <person name="Simpson R."/>
            <person name="Tahir J."/>
            <person name="Deroles S.C."/>
            <person name="Templeton K."/>
            <person name="Luo Z."/>
            <person name="Davy M."/>
            <person name="Cheng C."/>
            <person name="McNeilage M."/>
            <person name="Scaglione D."/>
            <person name="Liu Y."/>
            <person name="Zhang Q."/>
            <person name="Datson P."/>
            <person name="De Silva N."/>
            <person name="Gardiner S.E."/>
            <person name="Bassett H."/>
            <person name="Chagne D."/>
            <person name="McCallum J."/>
            <person name="Dzierzon H."/>
            <person name="Deng C."/>
            <person name="Wang Y.Y."/>
            <person name="Barron L."/>
            <person name="Manako K."/>
            <person name="Bowen J."/>
            <person name="Foster T.M."/>
            <person name="Erridge Z.A."/>
            <person name="Tiffin H."/>
            <person name="Waite C.N."/>
            <person name="Davies K.M."/>
            <person name="Grierson E.P."/>
            <person name="Laing W.A."/>
            <person name="Kirk R."/>
            <person name="Chen X."/>
            <person name="Wood M."/>
            <person name="Montefiori M."/>
            <person name="Brummell D.A."/>
            <person name="Schwinn K.E."/>
            <person name="Catanach A."/>
            <person name="Fullerton C."/>
            <person name="Li D."/>
            <person name="Meiyalaghan S."/>
            <person name="Nieuwenhuizen N."/>
            <person name="Read N."/>
            <person name="Prakash R."/>
            <person name="Hunter D."/>
            <person name="Zhang H."/>
            <person name="McKenzie M."/>
            <person name="Knabel M."/>
            <person name="Harris A."/>
            <person name="Allan A.C."/>
            <person name="Gleave A."/>
            <person name="Chen A."/>
            <person name="Janssen B.J."/>
            <person name="Plunkett B."/>
            <person name="Ampomah-Dwamena C."/>
            <person name="Voogd C."/>
            <person name="Leif D."/>
            <person name="Lafferty D."/>
            <person name="Souleyre E.J.F."/>
            <person name="Varkonyi-Gasic E."/>
            <person name="Gambi F."/>
            <person name="Hanley J."/>
            <person name="Yao J.L."/>
            <person name="Cheung J."/>
            <person name="David K.M."/>
            <person name="Warren B."/>
            <person name="Marsh K."/>
            <person name="Snowden K.C."/>
            <person name="Lin-Wang K."/>
            <person name="Brian L."/>
            <person name="Martinez-Sanchez M."/>
            <person name="Wang M."/>
            <person name="Ileperuma N."/>
            <person name="Macnee N."/>
            <person name="Campin R."/>
            <person name="McAtee P."/>
            <person name="Drummond R.S.M."/>
            <person name="Espley R.V."/>
            <person name="Ireland H.S."/>
            <person name="Wu R."/>
            <person name="Atkinson R.G."/>
            <person name="Karunairetnam S."/>
            <person name="Bulley S."/>
            <person name="Chunkath S."/>
            <person name="Hanley Z."/>
            <person name="Storey R."/>
            <person name="Thrimawithana A.H."/>
            <person name="Thomson S."/>
            <person name="David C."/>
            <person name="Testolin R."/>
            <person name="Huang H."/>
            <person name="Hellens R.P."/>
            <person name="Schaffer R.J."/>
        </authorList>
    </citation>
    <scope>NUCLEOTIDE SEQUENCE [LARGE SCALE GENOMIC DNA]</scope>
    <source>
        <strain evidence="9">cv. Red5</strain>
    </source>
</reference>